<comment type="subcellular location">
    <subcellularLocation>
        <location evidence="1">Secreted</location>
    </subcellularLocation>
</comment>
<evidence type="ECO:0000256" key="1">
    <source>
        <dbReference type="ARBA" id="ARBA00004613"/>
    </source>
</evidence>
<comment type="caution">
    <text evidence="4">The sequence shown here is derived from an EMBL/GenBank/DDBJ whole genome shotgun (WGS) entry which is preliminary data.</text>
</comment>
<dbReference type="GO" id="GO:0006508">
    <property type="term" value="P:proteolysis"/>
    <property type="evidence" value="ECO:0007669"/>
    <property type="project" value="UniProtKB-KW"/>
</dbReference>
<accession>A0A392P0J1</accession>
<gene>
    <name evidence="4" type="ORF">A2U01_0025362</name>
</gene>
<evidence type="ECO:0000256" key="2">
    <source>
        <dbReference type="ARBA" id="ARBA00011073"/>
    </source>
</evidence>
<dbReference type="PANTHER" id="PTHR10795">
    <property type="entry name" value="PROPROTEIN CONVERTASE SUBTILISIN/KEXIN"/>
    <property type="match status" value="1"/>
</dbReference>
<protein>
    <submittedName>
        <fullName evidence="4">Subtilisin-like protease</fullName>
    </submittedName>
</protein>
<keyword evidence="3" id="KW-0732">Signal</keyword>
<dbReference type="Gene3D" id="3.40.50.200">
    <property type="entry name" value="Peptidase S8/S53 domain"/>
    <property type="match status" value="1"/>
</dbReference>
<dbReference type="EMBL" id="LXQA010054980">
    <property type="protein sequence ID" value="MCI04315.1"/>
    <property type="molecule type" value="Genomic_DNA"/>
</dbReference>
<evidence type="ECO:0000256" key="3">
    <source>
        <dbReference type="ARBA" id="ARBA00022729"/>
    </source>
</evidence>
<organism evidence="4 5">
    <name type="scientific">Trifolium medium</name>
    <dbReference type="NCBI Taxonomy" id="97028"/>
    <lineage>
        <taxon>Eukaryota</taxon>
        <taxon>Viridiplantae</taxon>
        <taxon>Streptophyta</taxon>
        <taxon>Embryophyta</taxon>
        <taxon>Tracheophyta</taxon>
        <taxon>Spermatophyta</taxon>
        <taxon>Magnoliopsida</taxon>
        <taxon>eudicotyledons</taxon>
        <taxon>Gunneridae</taxon>
        <taxon>Pentapetalae</taxon>
        <taxon>rosids</taxon>
        <taxon>fabids</taxon>
        <taxon>Fabales</taxon>
        <taxon>Fabaceae</taxon>
        <taxon>Papilionoideae</taxon>
        <taxon>50 kb inversion clade</taxon>
        <taxon>NPAAA clade</taxon>
        <taxon>Hologalegina</taxon>
        <taxon>IRL clade</taxon>
        <taxon>Trifolieae</taxon>
        <taxon>Trifolium</taxon>
    </lineage>
</organism>
<comment type="similarity">
    <text evidence="2">Belongs to the peptidase S8 family.</text>
</comment>
<keyword evidence="4" id="KW-0645">Protease</keyword>
<evidence type="ECO:0000313" key="5">
    <source>
        <dbReference type="Proteomes" id="UP000265520"/>
    </source>
</evidence>
<dbReference type="SUPFAM" id="SSF52743">
    <property type="entry name" value="Subtilisin-like"/>
    <property type="match status" value="1"/>
</dbReference>
<keyword evidence="4" id="KW-0378">Hydrolase</keyword>
<dbReference type="GO" id="GO:0004252">
    <property type="term" value="F:serine-type endopeptidase activity"/>
    <property type="evidence" value="ECO:0007669"/>
    <property type="project" value="InterPro"/>
</dbReference>
<dbReference type="InterPro" id="IPR036852">
    <property type="entry name" value="Peptidase_S8/S53_dom_sf"/>
</dbReference>
<proteinExistence type="inferred from homology"/>
<sequence length="109" mass="12158">MQEEIDREQGTSIEVMLPMQGQRQYKTVALNTVMELSILVVIPILEARITTYKACWPPINGSECFDADITAAFDMAIHDGVDVLSLPLEGSAAHYFDNGRAFHTVKRES</sequence>
<name>A0A392P0J1_9FABA</name>
<dbReference type="AlphaFoldDB" id="A0A392P0J1"/>
<dbReference type="InterPro" id="IPR045051">
    <property type="entry name" value="SBT"/>
</dbReference>
<dbReference type="GO" id="GO:0005576">
    <property type="term" value="C:extracellular region"/>
    <property type="evidence" value="ECO:0007669"/>
    <property type="project" value="UniProtKB-SubCell"/>
</dbReference>
<dbReference type="Proteomes" id="UP000265520">
    <property type="component" value="Unassembled WGS sequence"/>
</dbReference>
<keyword evidence="5" id="KW-1185">Reference proteome</keyword>
<reference evidence="4 5" key="1">
    <citation type="journal article" date="2018" name="Front. Plant Sci.">
        <title>Red Clover (Trifolium pratense) and Zigzag Clover (T. medium) - A Picture of Genomic Similarities and Differences.</title>
        <authorList>
            <person name="Dluhosova J."/>
            <person name="Istvanek J."/>
            <person name="Nedelnik J."/>
            <person name="Repkova J."/>
        </authorList>
    </citation>
    <scope>NUCLEOTIDE SEQUENCE [LARGE SCALE GENOMIC DNA]</scope>
    <source>
        <strain evidence="5">cv. 10/8</strain>
        <tissue evidence="4">Leaf</tissue>
    </source>
</reference>
<evidence type="ECO:0000313" key="4">
    <source>
        <dbReference type="EMBL" id="MCI04315.1"/>
    </source>
</evidence>